<dbReference type="EMBL" id="NFLS01000001">
    <property type="protein sequence ID" value="OUQ58196.1"/>
    <property type="molecule type" value="Genomic_DNA"/>
</dbReference>
<dbReference type="InterPro" id="IPR023214">
    <property type="entry name" value="HAD_sf"/>
</dbReference>
<evidence type="ECO:0000313" key="1">
    <source>
        <dbReference type="EMBL" id="OUQ58196.1"/>
    </source>
</evidence>
<organism evidence="2 3">
    <name type="scientific">Lactobacillus gallinarum</name>
    <dbReference type="NCBI Taxonomy" id="52242"/>
    <lineage>
        <taxon>Bacteria</taxon>
        <taxon>Bacillati</taxon>
        <taxon>Bacillota</taxon>
        <taxon>Bacilli</taxon>
        <taxon>Lactobacillales</taxon>
        <taxon>Lactobacillaceae</taxon>
        <taxon>Lactobacillus</taxon>
    </lineage>
</organism>
<dbReference type="NCBIfam" id="TIGR01484">
    <property type="entry name" value="HAD-SF-IIB"/>
    <property type="match status" value="1"/>
</dbReference>
<dbReference type="EMBL" id="NFLZ01000002">
    <property type="protein sequence ID" value="OUQ77836.1"/>
    <property type="molecule type" value="Genomic_DNA"/>
</dbReference>
<dbReference type="SFLD" id="SFLDS00003">
    <property type="entry name" value="Haloacid_Dehalogenase"/>
    <property type="match status" value="1"/>
</dbReference>
<accession>A0A1Y4Q9Y2</accession>
<proteinExistence type="predicted"/>
<evidence type="ECO:0000313" key="4">
    <source>
        <dbReference type="Proteomes" id="UP000196293"/>
    </source>
</evidence>
<keyword evidence="4" id="KW-1185">Reference proteome</keyword>
<dbReference type="Proteomes" id="UP000196293">
    <property type="component" value="Unassembled WGS sequence"/>
</dbReference>
<dbReference type="Gene3D" id="3.40.50.1000">
    <property type="entry name" value="HAD superfamily/HAD-like"/>
    <property type="match status" value="1"/>
</dbReference>
<dbReference type="SFLD" id="SFLDG01140">
    <property type="entry name" value="C2.B:_Phosphomannomutase_and_P"/>
    <property type="match status" value="1"/>
</dbReference>
<dbReference type="InterPro" id="IPR036412">
    <property type="entry name" value="HAD-like_sf"/>
</dbReference>
<dbReference type="RefSeq" id="WP_087175648.1">
    <property type="nucleotide sequence ID" value="NZ_CALVCW010000001.1"/>
</dbReference>
<dbReference type="GO" id="GO:0005829">
    <property type="term" value="C:cytosol"/>
    <property type="evidence" value="ECO:0007669"/>
    <property type="project" value="TreeGrafter"/>
</dbReference>
<protein>
    <submittedName>
        <fullName evidence="2">Sugar-phosphatase</fullName>
    </submittedName>
</protein>
<reference evidence="3 4" key="1">
    <citation type="submission" date="2017-04" db="EMBL/GenBank/DDBJ databases">
        <title>Function of individual gut microbiota members based on whole genome sequencing of pure cultures obtained from chicken caecum.</title>
        <authorList>
            <person name="Medvecky M."/>
            <person name="Cejkova D."/>
            <person name="Polansky O."/>
            <person name="Karasova D."/>
            <person name="Kubasova T."/>
            <person name="Cizek A."/>
            <person name="Rychlik I."/>
        </authorList>
    </citation>
    <scope>NUCLEOTIDE SEQUENCE [LARGE SCALE GENOMIC DNA]</scope>
    <source>
        <strain evidence="3">An101</strain>
        <strain evidence="4">An115</strain>
    </source>
</reference>
<evidence type="ECO:0000313" key="3">
    <source>
        <dbReference type="Proteomes" id="UP000195859"/>
    </source>
</evidence>
<dbReference type="PANTHER" id="PTHR10000:SF53">
    <property type="entry name" value="5-AMINO-6-(5-PHOSPHO-D-RIBITYLAMINO)URACIL PHOSPHATASE YBJI-RELATED"/>
    <property type="match status" value="1"/>
</dbReference>
<dbReference type="Pfam" id="PF08282">
    <property type="entry name" value="Hydrolase_3"/>
    <property type="match status" value="1"/>
</dbReference>
<dbReference type="SFLD" id="SFLDG01144">
    <property type="entry name" value="C2.B.4:_PGP_Like"/>
    <property type="match status" value="1"/>
</dbReference>
<dbReference type="CDD" id="cd07518">
    <property type="entry name" value="HAD_YbiV-Like"/>
    <property type="match status" value="1"/>
</dbReference>
<dbReference type="NCBIfam" id="TIGR00099">
    <property type="entry name" value="Cof-subfamily"/>
    <property type="match status" value="1"/>
</dbReference>
<dbReference type="AlphaFoldDB" id="A0A1Y4Q9Y2"/>
<dbReference type="InterPro" id="IPR000150">
    <property type="entry name" value="Cof"/>
</dbReference>
<comment type="caution">
    <text evidence="2">The sequence shown here is derived from an EMBL/GenBank/DDBJ whole genome shotgun (WGS) entry which is preliminary data.</text>
</comment>
<gene>
    <name evidence="2" type="ORF">B5E44_01075</name>
    <name evidence="1" type="ORF">B5E59_00285</name>
</gene>
<dbReference type="GO" id="GO:0000287">
    <property type="term" value="F:magnesium ion binding"/>
    <property type="evidence" value="ECO:0007669"/>
    <property type="project" value="TreeGrafter"/>
</dbReference>
<dbReference type="PANTHER" id="PTHR10000">
    <property type="entry name" value="PHOSPHOSERINE PHOSPHATASE"/>
    <property type="match status" value="1"/>
</dbReference>
<evidence type="ECO:0000313" key="2">
    <source>
        <dbReference type="EMBL" id="OUQ77836.1"/>
    </source>
</evidence>
<dbReference type="GO" id="GO:0016791">
    <property type="term" value="F:phosphatase activity"/>
    <property type="evidence" value="ECO:0007669"/>
    <property type="project" value="TreeGrafter"/>
</dbReference>
<dbReference type="Gene3D" id="3.30.1240.10">
    <property type="match status" value="1"/>
</dbReference>
<dbReference type="SUPFAM" id="SSF56784">
    <property type="entry name" value="HAD-like"/>
    <property type="match status" value="1"/>
</dbReference>
<dbReference type="PROSITE" id="PS01229">
    <property type="entry name" value="COF_2"/>
    <property type="match status" value="1"/>
</dbReference>
<name>A0A1Y4Q9Y2_9LACO</name>
<dbReference type="InterPro" id="IPR006379">
    <property type="entry name" value="HAD-SF_hydro_IIB"/>
</dbReference>
<dbReference type="GeneID" id="78202251"/>
<dbReference type="Proteomes" id="UP000195859">
    <property type="component" value="Unassembled WGS sequence"/>
</dbReference>
<sequence>MTLPFKAVAVDMDGTFLDDRKQFNHEQFDQILTELEKRNVHFIVASGRPYTRLKQDFGDFAERMDFVSLNGSMLVVNGETVASYPLKRETALSLLKEVSDKYGKVAPMVFETDVAYFHKAIPKTERDFLAYFAGKSAVVDHWSDLPNKDILQITFSLDNSKAPEIEKEFNEKHEQKISAFGSANTAIDTNVYGINKGAGLKHLLAKLNLTGDDLIAFGDGGNDIAMLDFAKYSYAMANGMPSVKEHAKYIAPANTENGVFRVLQKYLDAEK</sequence>
<reference evidence="2" key="2">
    <citation type="journal article" date="2018" name="BMC Genomics">
        <title>Whole genome sequencing and function prediction of 133 gut anaerobes isolated from chicken caecum in pure cultures.</title>
        <authorList>
            <person name="Medvecky M."/>
            <person name="Cejkova D."/>
            <person name="Polansky O."/>
            <person name="Karasova D."/>
            <person name="Kubasova T."/>
            <person name="Cizek A."/>
            <person name="Rychlik I."/>
        </authorList>
    </citation>
    <scope>NUCLEOTIDE SEQUENCE</scope>
    <source>
        <strain evidence="2">An101</strain>
        <strain evidence="1">An115</strain>
    </source>
</reference>